<dbReference type="RefSeq" id="WP_131995811.1">
    <property type="nucleotide sequence ID" value="NZ_JACGXM010000012.1"/>
</dbReference>
<sequence length="93" mass="9506">MSANPPDAGRVAALAARLQVEPRALFVAVARLAAAADAPPDGEGLRRELARVAAAPEPARDAAALALLGPGAYALDDVERALGMAWSARVRLP</sequence>
<protein>
    <submittedName>
        <fullName evidence="1">Uncharacterized protein</fullName>
    </submittedName>
</protein>
<name>A0A4V2S2N9_9GAMM</name>
<dbReference type="Proteomes" id="UP000294862">
    <property type="component" value="Unassembled WGS sequence"/>
</dbReference>
<comment type="caution">
    <text evidence="1">The sequence shown here is derived from an EMBL/GenBank/DDBJ whole genome shotgun (WGS) entry which is preliminary data.</text>
</comment>
<proteinExistence type="predicted"/>
<evidence type="ECO:0000313" key="1">
    <source>
        <dbReference type="EMBL" id="TCO41170.1"/>
    </source>
</evidence>
<accession>A0A4V2S2N9</accession>
<reference evidence="1 2" key="1">
    <citation type="journal article" date="2015" name="Stand. Genomic Sci.">
        <title>Genomic Encyclopedia of Bacterial and Archaeal Type Strains, Phase III: the genomes of soil and plant-associated and newly described type strains.</title>
        <authorList>
            <person name="Whitman W.B."/>
            <person name="Woyke T."/>
            <person name="Klenk H.P."/>
            <person name="Zhou Y."/>
            <person name="Lilburn T.G."/>
            <person name="Beck B.J."/>
            <person name="De Vos P."/>
            <person name="Vandamme P."/>
            <person name="Eisen J.A."/>
            <person name="Garrity G."/>
            <person name="Hugenholtz P."/>
            <person name="Kyrpides N.C."/>
        </authorList>
    </citation>
    <scope>NUCLEOTIDE SEQUENCE [LARGE SCALE GENOMIC DNA]</scope>
    <source>
        <strain evidence="1 2">A3</strain>
    </source>
</reference>
<dbReference type="AlphaFoldDB" id="A0A4V2S2N9"/>
<evidence type="ECO:0000313" key="2">
    <source>
        <dbReference type="Proteomes" id="UP000294862"/>
    </source>
</evidence>
<gene>
    <name evidence="1" type="ORF">EV148_10389</name>
</gene>
<dbReference type="EMBL" id="SLWQ01000003">
    <property type="protein sequence ID" value="TCO41170.1"/>
    <property type="molecule type" value="Genomic_DNA"/>
</dbReference>
<keyword evidence="2" id="KW-1185">Reference proteome</keyword>
<organism evidence="1 2">
    <name type="scientific">Dokdonella fugitiva</name>
    <dbReference type="NCBI Taxonomy" id="328517"/>
    <lineage>
        <taxon>Bacteria</taxon>
        <taxon>Pseudomonadati</taxon>
        <taxon>Pseudomonadota</taxon>
        <taxon>Gammaproteobacteria</taxon>
        <taxon>Lysobacterales</taxon>
        <taxon>Rhodanobacteraceae</taxon>
        <taxon>Dokdonella</taxon>
    </lineage>
</organism>